<reference evidence="2" key="1">
    <citation type="journal article" date="2020" name="Stud. Mycol.">
        <title>101 Dothideomycetes genomes: a test case for predicting lifestyles and emergence of pathogens.</title>
        <authorList>
            <person name="Haridas S."/>
            <person name="Albert R."/>
            <person name="Binder M."/>
            <person name="Bloem J."/>
            <person name="Labutti K."/>
            <person name="Salamov A."/>
            <person name="Andreopoulos B."/>
            <person name="Baker S."/>
            <person name="Barry K."/>
            <person name="Bills G."/>
            <person name="Bluhm B."/>
            <person name="Cannon C."/>
            <person name="Castanera R."/>
            <person name="Culley D."/>
            <person name="Daum C."/>
            <person name="Ezra D."/>
            <person name="Gonzalez J."/>
            <person name="Henrissat B."/>
            <person name="Kuo A."/>
            <person name="Liang C."/>
            <person name="Lipzen A."/>
            <person name="Lutzoni F."/>
            <person name="Magnuson J."/>
            <person name="Mondo S."/>
            <person name="Nolan M."/>
            <person name="Ohm R."/>
            <person name="Pangilinan J."/>
            <person name="Park H.-J."/>
            <person name="Ramirez L."/>
            <person name="Alfaro M."/>
            <person name="Sun H."/>
            <person name="Tritt A."/>
            <person name="Yoshinaga Y."/>
            <person name="Zwiers L.-H."/>
            <person name="Turgeon B."/>
            <person name="Goodwin S."/>
            <person name="Spatafora J."/>
            <person name="Crous P."/>
            <person name="Grigoriev I."/>
        </authorList>
    </citation>
    <scope>NUCLEOTIDE SEQUENCE</scope>
    <source>
        <strain evidence="2">CBS 627.86</strain>
    </source>
</reference>
<gene>
    <name evidence="2" type="ORF">BDV96DRAFT_646014</name>
</gene>
<evidence type="ECO:0000259" key="1">
    <source>
        <dbReference type="PROSITE" id="PS50181"/>
    </source>
</evidence>
<proteinExistence type="predicted"/>
<dbReference type="EMBL" id="ML977322">
    <property type="protein sequence ID" value="KAF2115834.1"/>
    <property type="molecule type" value="Genomic_DNA"/>
</dbReference>
<name>A0A6A5Z9S8_9PLEO</name>
<protein>
    <recommendedName>
        <fullName evidence="1">F-box domain-containing protein</fullName>
    </recommendedName>
</protein>
<dbReference type="AlphaFoldDB" id="A0A6A5Z9S8"/>
<evidence type="ECO:0000313" key="2">
    <source>
        <dbReference type="EMBL" id="KAF2115834.1"/>
    </source>
</evidence>
<dbReference type="SUPFAM" id="SSF81383">
    <property type="entry name" value="F-box domain"/>
    <property type="match status" value="1"/>
</dbReference>
<dbReference type="CDD" id="cd09917">
    <property type="entry name" value="F-box_SF"/>
    <property type="match status" value="1"/>
</dbReference>
<organism evidence="2 3">
    <name type="scientific">Lophiotrema nucula</name>
    <dbReference type="NCBI Taxonomy" id="690887"/>
    <lineage>
        <taxon>Eukaryota</taxon>
        <taxon>Fungi</taxon>
        <taxon>Dikarya</taxon>
        <taxon>Ascomycota</taxon>
        <taxon>Pezizomycotina</taxon>
        <taxon>Dothideomycetes</taxon>
        <taxon>Pleosporomycetidae</taxon>
        <taxon>Pleosporales</taxon>
        <taxon>Lophiotremataceae</taxon>
        <taxon>Lophiotrema</taxon>
    </lineage>
</organism>
<dbReference type="InterPro" id="IPR036047">
    <property type="entry name" value="F-box-like_dom_sf"/>
</dbReference>
<dbReference type="Proteomes" id="UP000799770">
    <property type="component" value="Unassembled WGS sequence"/>
</dbReference>
<dbReference type="PROSITE" id="PS50181">
    <property type="entry name" value="FBOX"/>
    <property type="match status" value="1"/>
</dbReference>
<keyword evidence="3" id="KW-1185">Reference proteome</keyword>
<evidence type="ECO:0000313" key="3">
    <source>
        <dbReference type="Proteomes" id="UP000799770"/>
    </source>
</evidence>
<dbReference type="OrthoDB" id="6058203at2759"/>
<feature type="domain" description="F-box" evidence="1">
    <location>
        <begin position="1"/>
        <end position="47"/>
    </location>
</feature>
<accession>A0A6A5Z9S8</accession>
<dbReference type="Pfam" id="PF00646">
    <property type="entry name" value="F-box"/>
    <property type="match status" value="1"/>
</dbReference>
<sequence>MHLLSLPSELVREILHTLDPQSFFNCLQTSKIFREHALASTSLLKDHLDRIPGTRIVVQNGTLDTTLLLRMFGQRASQHLLNGSDWRTDLHLFDHLFENKRVDRKNSLLVRTSWPKEDWSETYTSRGFAQVFSSLMFINVILEDNLVRIFFMESASRERYLPNLRYVIVPPDVSQFFPSAQEEGSQLEIVKVAPYTPDPSMLFIEGHPGPRVGVLYRLKKPDAPMLMKLLIFRLDSKFGPVVIEALDIQCNPHQRVVSLAISDQREAVIAWNFRNLKSEFDIVTIYTAEEDKISLERRTRSESPIIPSFTHPSRPDRIGGVVIKGRTVHLHTTAYPVPQWTLPSISRASDQVERRDTHLPYGVEDFIRPLIGIPIAHHHHHMVEELPNRDGTPSCVNTALELVVSRHFSNANTTTNWSLPPRSGAYIMKAVHYPSHCKPFSMTKDHHHLRHTYAARLVGVPDLFSLSTLGLLLAVSPKAYRIAIVSWKTVRVWAIDSRALLDREYSLGCDDHVPGDYAFTEGCGWQFYKKDDLLAGSEFDTVDLYPVDLPSAGVLHSIEFRGEDELWGWGERGLVRWNFDTYANGTREVSSLEG</sequence>
<dbReference type="InterPro" id="IPR001810">
    <property type="entry name" value="F-box_dom"/>
</dbReference>